<dbReference type="GO" id="GO:0033925">
    <property type="term" value="F:mannosyl-glycoprotein endo-beta-N-acetylglucosaminidase activity"/>
    <property type="evidence" value="ECO:0007669"/>
    <property type="project" value="UniProtKB-EC"/>
</dbReference>
<sequence>MIKLVEVYNFDGWLINIENPLNEENALRMWSFVECLRSELKQKDKKNVVIWYDSVLENGKLHWQNELNEYNKIFFDACDGIYLNYQWDKEKLDVSRIYASEDRTSDVWVGIDIFGRKTYGGGGFDACIAMKEIHERGMSAVLFALGWLVECHEGKCILKQNEKFFDSIKKYLRSRKVMKLPIKTNFKYGFECDDVTKFCMAKMDIQPLIYDENNITRIPPKLKKDGGFEIAFNSKPENATYVLWYFDLDGELSELYSVEISYKRINGVGKLGVDILNIFDKSIDCQVEETLSKDYDKIKISFTENPKKLNKIILKCNEDSEFLINSVEIINTPINC</sequence>
<dbReference type="PANTHER" id="PTHR13246">
    <property type="entry name" value="ENDO BETA N-ACETYLGLUCOSAMINIDASE"/>
    <property type="match status" value="1"/>
</dbReference>
<protein>
    <submittedName>
        <fullName evidence="3">Mannosyl-glycoprotein endo-beta-N-acetylglucosaminidase</fullName>
    </submittedName>
</protein>
<feature type="domain" description="Cytosolic endo-beta-N-acetylglucosaminidase TIM barrel" evidence="1">
    <location>
        <begin position="1"/>
        <end position="190"/>
    </location>
</feature>
<evidence type="ECO:0000259" key="1">
    <source>
        <dbReference type="Pfam" id="PF03644"/>
    </source>
</evidence>
<dbReference type="PANTHER" id="PTHR13246:SF1">
    <property type="entry name" value="CYTOSOLIC ENDO-BETA-N-ACETYLGLUCOSAMINIDASE"/>
    <property type="match status" value="1"/>
</dbReference>
<evidence type="ECO:0000313" key="2">
    <source>
        <dbReference type="Proteomes" id="UP000038045"/>
    </source>
</evidence>
<dbReference type="Pfam" id="PF03644">
    <property type="entry name" value="Glyco_hydro_85"/>
    <property type="match status" value="1"/>
</dbReference>
<dbReference type="InterPro" id="IPR032979">
    <property type="entry name" value="ENGase"/>
</dbReference>
<evidence type="ECO:0000313" key="3">
    <source>
        <dbReference type="WBParaSite" id="PTRK_0000670900.2"/>
    </source>
</evidence>
<accession>A0A0N4ZG31</accession>
<proteinExistence type="predicted"/>
<dbReference type="InterPro" id="IPR005201">
    <property type="entry name" value="TIM_ENGase"/>
</dbReference>
<reference evidence="3" key="1">
    <citation type="submission" date="2017-02" db="UniProtKB">
        <authorList>
            <consortium name="WormBaseParasite"/>
        </authorList>
    </citation>
    <scope>IDENTIFICATION</scope>
</reference>
<keyword evidence="2" id="KW-1185">Reference proteome</keyword>
<dbReference type="STRING" id="131310.A0A0N4ZG31"/>
<dbReference type="WBParaSite" id="PTRK_0000670900.2">
    <property type="protein sequence ID" value="PTRK_0000670900.2"/>
    <property type="gene ID" value="PTRK_0000670900"/>
</dbReference>
<organism evidence="2 3">
    <name type="scientific">Parastrongyloides trichosuri</name>
    <name type="common">Possum-specific nematode worm</name>
    <dbReference type="NCBI Taxonomy" id="131310"/>
    <lineage>
        <taxon>Eukaryota</taxon>
        <taxon>Metazoa</taxon>
        <taxon>Ecdysozoa</taxon>
        <taxon>Nematoda</taxon>
        <taxon>Chromadorea</taxon>
        <taxon>Rhabditida</taxon>
        <taxon>Tylenchina</taxon>
        <taxon>Panagrolaimomorpha</taxon>
        <taxon>Strongyloidoidea</taxon>
        <taxon>Strongyloididae</taxon>
        <taxon>Parastrongyloides</taxon>
    </lineage>
</organism>
<dbReference type="AlphaFoldDB" id="A0A0N4ZG31"/>
<dbReference type="Gene3D" id="3.20.20.80">
    <property type="entry name" value="Glycosidases"/>
    <property type="match status" value="1"/>
</dbReference>
<dbReference type="Proteomes" id="UP000038045">
    <property type="component" value="Unplaced"/>
</dbReference>
<dbReference type="GO" id="GO:0005829">
    <property type="term" value="C:cytosol"/>
    <property type="evidence" value="ECO:0007669"/>
    <property type="project" value="UniProtKB-SubCell"/>
</dbReference>
<name>A0A0N4ZG31_PARTI</name>